<dbReference type="SMART" id="SM00698">
    <property type="entry name" value="MORN"/>
    <property type="match status" value="4"/>
</dbReference>
<dbReference type="SUPFAM" id="SSF82185">
    <property type="entry name" value="Histone H3 K4-specific methyltransferase SET7/9 N-terminal domain"/>
    <property type="match status" value="1"/>
</dbReference>
<comment type="caution">
    <text evidence="3">The sequence shown here is derived from an EMBL/GenBank/DDBJ whole genome shotgun (WGS) entry which is preliminary data.</text>
</comment>
<dbReference type="EMBL" id="JABAIV010000007">
    <property type="protein sequence ID" value="NNG24917.1"/>
    <property type="molecule type" value="Genomic_DNA"/>
</dbReference>
<organism evidence="3 4">
    <name type="scientific">Telluria aromaticivorans</name>
    <dbReference type="NCBI Taxonomy" id="2725995"/>
    <lineage>
        <taxon>Bacteria</taxon>
        <taxon>Pseudomonadati</taxon>
        <taxon>Pseudomonadota</taxon>
        <taxon>Betaproteobacteria</taxon>
        <taxon>Burkholderiales</taxon>
        <taxon>Oxalobacteraceae</taxon>
        <taxon>Telluria group</taxon>
        <taxon>Telluria</taxon>
    </lineage>
</organism>
<dbReference type="PANTHER" id="PTHR43215:SF14">
    <property type="entry name" value="RADIAL SPOKE HEAD 1 HOMOLOG"/>
    <property type="match status" value="1"/>
</dbReference>
<dbReference type="FunFam" id="2.20.110.10:FF:000002">
    <property type="entry name" value="Phosphatidylinositol 4-phosphate 5-kinase 8"/>
    <property type="match status" value="1"/>
</dbReference>
<evidence type="ECO:0000256" key="1">
    <source>
        <dbReference type="ARBA" id="ARBA00022737"/>
    </source>
</evidence>
<name>A0A7Y2K1F8_9BURK</name>
<evidence type="ECO:0008006" key="5">
    <source>
        <dbReference type="Google" id="ProtNLM"/>
    </source>
</evidence>
<keyword evidence="1" id="KW-0677">Repeat</keyword>
<dbReference type="Proteomes" id="UP000533905">
    <property type="component" value="Unassembled WGS sequence"/>
</dbReference>
<dbReference type="Gene3D" id="2.20.110.10">
    <property type="entry name" value="Histone H3 K4-specific methyltransferase SET7/9 N-terminal domain"/>
    <property type="match status" value="2"/>
</dbReference>
<dbReference type="InterPro" id="IPR003409">
    <property type="entry name" value="MORN"/>
</dbReference>
<dbReference type="PANTHER" id="PTHR43215">
    <property type="entry name" value="RADIAL SPOKE HEAD 1 HOMOLOG"/>
    <property type="match status" value="1"/>
</dbReference>
<dbReference type="AlphaFoldDB" id="A0A7Y2K1F8"/>
<evidence type="ECO:0000313" key="4">
    <source>
        <dbReference type="Proteomes" id="UP000533905"/>
    </source>
</evidence>
<proteinExistence type="predicted"/>
<dbReference type="RefSeq" id="WP_171087059.1">
    <property type="nucleotide sequence ID" value="NZ_JABAIV010000007.1"/>
</dbReference>
<dbReference type="GO" id="GO:0005829">
    <property type="term" value="C:cytosol"/>
    <property type="evidence" value="ECO:0007669"/>
    <property type="project" value="TreeGrafter"/>
</dbReference>
<keyword evidence="4" id="KW-1185">Reference proteome</keyword>
<feature type="signal peptide" evidence="2">
    <location>
        <begin position="1"/>
        <end position="21"/>
    </location>
</feature>
<dbReference type="Pfam" id="PF02493">
    <property type="entry name" value="MORN"/>
    <property type="match status" value="5"/>
</dbReference>
<protein>
    <recommendedName>
        <fullName evidence="5">TonB C-terminal domain-containing protein</fullName>
    </recommendedName>
</protein>
<keyword evidence="2" id="KW-0732">Signal</keyword>
<evidence type="ECO:0000313" key="3">
    <source>
        <dbReference type="EMBL" id="NNG24917.1"/>
    </source>
</evidence>
<feature type="chain" id="PRO_5030676447" description="TonB C-terminal domain-containing protein" evidence="2">
    <location>
        <begin position="22"/>
        <end position="356"/>
    </location>
</feature>
<gene>
    <name evidence="3" type="ORF">HGB41_18185</name>
</gene>
<sequence>MTRLSRSLLAFIPLLCGLVHAAEPVAYLGKADCRIAPLLPAPVNAAVSWSGACKDGYAEGKGVLEWQVVGDSKRRLEGVLVRGELGGEGTLTYEAGKYIGTLRQGMPHGTGYFEYAKGGQYEGGVVDGRPEGTGVQIALDGSTYQGEWKTGRRHGAGKAVFTLGGSYEGEWRNGRFHGLGKIVYNGSGRTYSGEFVDHRALGATPMPSGDYERFGLRDEYPSVGSHVRRDRVHGAVAPVDATWQALTPEQQNIMRNAYPALDDDDEPPYPLKGTRAFYAGVANLYRKFTDFQGDALVYVTVGADGVPVTTSTYGVKHQEFGRYLSMIAMLQRFKPAQCAGSPCQMIFPIRFRFYLK</sequence>
<accession>A0A7Y2K1F8</accession>
<reference evidence="3 4" key="1">
    <citation type="submission" date="2020-04" db="EMBL/GenBank/DDBJ databases">
        <title>Massilia sp. nov., a cold adapted bacteria isolated from Arctic soil.</title>
        <authorList>
            <person name="Son J."/>
            <person name="Ka J.-O."/>
        </authorList>
    </citation>
    <scope>NUCLEOTIDE SEQUENCE [LARGE SCALE GENOMIC DNA]</scope>
    <source>
        <strain evidence="3 4">ML15P13</strain>
    </source>
</reference>
<evidence type="ECO:0000256" key="2">
    <source>
        <dbReference type="SAM" id="SignalP"/>
    </source>
</evidence>